<dbReference type="EMBL" id="BAABHM010000002">
    <property type="protein sequence ID" value="GAA4687947.1"/>
    <property type="molecule type" value="Genomic_DNA"/>
</dbReference>
<dbReference type="SUPFAM" id="SSF53927">
    <property type="entry name" value="Cytidine deaminase-like"/>
    <property type="match status" value="1"/>
</dbReference>
<dbReference type="PANTHER" id="PTHR11079">
    <property type="entry name" value="CYTOSINE DEAMINASE FAMILY MEMBER"/>
    <property type="match status" value="1"/>
</dbReference>
<accession>A0ABP8WE67</accession>
<evidence type="ECO:0000313" key="3">
    <source>
        <dbReference type="Proteomes" id="UP001500843"/>
    </source>
</evidence>
<dbReference type="InterPro" id="IPR002125">
    <property type="entry name" value="CMP_dCMP_dom"/>
</dbReference>
<proteinExistence type="predicted"/>
<sequence>MTAANAPDDRRRLEEAIALASRCTPKATSFCVGATIVDADGTVLATGYSGRFDPHDHAEETALNELDDAGRARLTTATLYTSLEPCSSRASRPVTCTEHILRAGIPRVVFALSEPDLFVDCVGAATLRAAGVDVIQFEDLAHAAWGANQHLDR</sequence>
<dbReference type="RefSeq" id="WP_253877188.1">
    <property type="nucleotide sequence ID" value="NZ_BAABHM010000002.1"/>
</dbReference>
<evidence type="ECO:0000313" key="2">
    <source>
        <dbReference type="EMBL" id="GAA4687947.1"/>
    </source>
</evidence>
<reference evidence="3" key="1">
    <citation type="journal article" date="2019" name="Int. J. Syst. Evol. Microbiol.">
        <title>The Global Catalogue of Microorganisms (GCM) 10K type strain sequencing project: providing services to taxonomists for standard genome sequencing and annotation.</title>
        <authorList>
            <consortium name="The Broad Institute Genomics Platform"/>
            <consortium name="The Broad Institute Genome Sequencing Center for Infectious Disease"/>
            <person name="Wu L."/>
            <person name="Ma J."/>
        </authorList>
    </citation>
    <scope>NUCLEOTIDE SEQUENCE [LARGE SCALE GENOMIC DNA]</scope>
    <source>
        <strain evidence="3">JCM 17975</strain>
    </source>
</reference>
<dbReference type="InterPro" id="IPR016193">
    <property type="entry name" value="Cytidine_deaminase-like"/>
</dbReference>
<dbReference type="Proteomes" id="UP001500843">
    <property type="component" value="Unassembled WGS sequence"/>
</dbReference>
<dbReference type="Gene3D" id="3.40.140.10">
    <property type="entry name" value="Cytidine Deaminase, domain 2"/>
    <property type="match status" value="1"/>
</dbReference>
<protein>
    <recommendedName>
        <fullName evidence="1">CMP/dCMP-type deaminase domain-containing protein</fullName>
    </recommendedName>
</protein>
<name>A0ABP8WE67_9MICO</name>
<dbReference type="Pfam" id="PF00383">
    <property type="entry name" value="dCMP_cyt_deam_1"/>
    <property type="match status" value="1"/>
</dbReference>
<organism evidence="2 3">
    <name type="scientific">Promicromonospora umidemergens</name>
    <dbReference type="NCBI Taxonomy" id="629679"/>
    <lineage>
        <taxon>Bacteria</taxon>
        <taxon>Bacillati</taxon>
        <taxon>Actinomycetota</taxon>
        <taxon>Actinomycetes</taxon>
        <taxon>Micrococcales</taxon>
        <taxon>Promicromonosporaceae</taxon>
        <taxon>Promicromonospora</taxon>
    </lineage>
</organism>
<dbReference type="PANTHER" id="PTHR11079:SF162">
    <property type="entry name" value="RIBOFLAVIN BIOSYNTHESIS PROTEIN PYRD, CHLOROPLASTIC"/>
    <property type="match status" value="1"/>
</dbReference>
<gene>
    <name evidence="2" type="ORF">GCM10023198_02890</name>
</gene>
<feature type="domain" description="CMP/dCMP-type deaminase" evidence="1">
    <location>
        <begin position="7"/>
        <end position="134"/>
    </location>
</feature>
<keyword evidence="3" id="KW-1185">Reference proteome</keyword>
<evidence type="ECO:0000259" key="1">
    <source>
        <dbReference type="PROSITE" id="PS51747"/>
    </source>
</evidence>
<dbReference type="PROSITE" id="PS51747">
    <property type="entry name" value="CYT_DCMP_DEAMINASES_2"/>
    <property type="match status" value="1"/>
</dbReference>
<comment type="caution">
    <text evidence="2">The sequence shown here is derived from an EMBL/GenBank/DDBJ whole genome shotgun (WGS) entry which is preliminary data.</text>
</comment>